<dbReference type="PANTHER" id="PTHR21015">
    <property type="entry name" value="UDP-N-ACETYLGLUCOSAMINE--N-ACETYLMURAMYL-(PENTAPEPTIDE) PYROPHOSPHORYL-UNDECAPRENOL N-ACETYLGLUCOSAMINE TRANSFERASE 1"/>
    <property type="match status" value="1"/>
</dbReference>
<dbReference type="EC" id="2.4.1.227" evidence="10"/>
<dbReference type="InterPro" id="IPR004276">
    <property type="entry name" value="GlycoTrans_28_N"/>
</dbReference>
<evidence type="ECO:0000256" key="8">
    <source>
        <dbReference type="ARBA" id="ARBA00023306"/>
    </source>
</evidence>
<evidence type="ECO:0000256" key="9">
    <source>
        <dbReference type="ARBA" id="ARBA00023316"/>
    </source>
</evidence>
<feature type="binding site" evidence="10">
    <location>
        <position position="190"/>
    </location>
    <ligand>
        <name>UDP-N-acetyl-alpha-D-glucosamine</name>
        <dbReference type="ChEBI" id="CHEBI:57705"/>
    </ligand>
</feature>
<organism evidence="15 16">
    <name type="scientific">Archangium minus</name>
    <dbReference type="NCBI Taxonomy" id="83450"/>
    <lineage>
        <taxon>Bacteria</taxon>
        <taxon>Pseudomonadati</taxon>
        <taxon>Myxococcota</taxon>
        <taxon>Myxococcia</taxon>
        <taxon>Myxococcales</taxon>
        <taxon>Cystobacterineae</taxon>
        <taxon>Archangiaceae</taxon>
        <taxon>Archangium</taxon>
    </lineage>
</organism>
<feature type="binding site" evidence="10">
    <location>
        <position position="247"/>
    </location>
    <ligand>
        <name>UDP-N-acetyl-alpha-D-glucosamine</name>
        <dbReference type="ChEBI" id="CHEBI:57705"/>
    </ligand>
</feature>
<feature type="domain" description="Glycosyltransferase family 28 N-terminal" evidence="13">
    <location>
        <begin position="3"/>
        <end position="142"/>
    </location>
</feature>
<evidence type="ECO:0000313" key="15">
    <source>
        <dbReference type="EMBL" id="WNG45138.1"/>
    </source>
</evidence>
<keyword evidence="5 10" id="KW-0133">Cell shape</keyword>
<dbReference type="Gene3D" id="3.40.50.2000">
    <property type="entry name" value="Glycogen Phosphorylase B"/>
    <property type="match status" value="2"/>
</dbReference>
<gene>
    <name evidence="10 15" type="primary">murG</name>
    <name evidence="15" type="ORF">F0U60_14250</name>
</gene>
<feature type="transmembrane region" description="Helical" evidence="12">
    <location>
        <begin position="95"/>
        <end position="116"/>
    </location>
</feature>
<comment type="caution">
    <text evidence="10">Lacks conserved residue(s) required for the propagation of feature annotation.</text>
</comment>
<feature type="compositionally biased region" description="Polar residues" evidence="11">
    <location>
        <begin position="396"/>
        <end position="407"/>
    </location>
</feature>
<feature type="domain" description="Glycosyl transferase family 28 C-terminal" evidence="14">
    <location>
        <begin position="184"/>
        <end position="350"/>
    </location>
</feature>
<dbReference type="GO" id="GO:0016757">
    <property type="term" value="F:glycosyltransferase activity"/>
    <property type="evidence" value="ECO:0007669"/>
    <property type="project" value="UniProtKB-KW"/>
</dbReference>
<keyword evidence="12" id="KW-0812">Transmembrane</keyword>
<dbReference type="Pfam" id="PF03033">
    <property type="entry name" value="Glyco_transf_28"/>
    <property type="match status" value="1"/>
</dbReference>
<dbReference type="InterPro" id="IPR007235">
    <property type="entry name" value="Glyco_trans_28_C"/>
</dbReference>
<dbReference type="HAMAP" id="MF_00033">
    <property type="entry name" value="MurG"/>
    <property type="match status" value="1"/>
</dbReference>
<evidence type="ECO:0000256" key="2">
    <source>
        <dbReference type="ARBA" id="ARBA00022618"/>
    </source>
</evidence>
<feature type="transmembrane region" description="Helical" evidence="12">
    <location>
        <begin position="70"/>
        <end position="88"/>
    </location>
</feature>
<dbReference type="Proteomes" id="UP001611383">
    <property type="component" value="Chromosome"/>
</dbReference>
<reference evidence="15 16" key="1">
    <citation type="submission" date="2019-08" db="EMBL/GenBank/DDBJ databases">
        <title>Archangium and Cystobacter genomes.</title>
        <authorList>
            <person name="Chen I.-C.K."/>
            <person name="Wielgoss S."/>
        </authorList>
    </citation>
    <scope>NUCLEOTIDE SEQUENCE [LARGE SCALE GENOMIC DNA]</scope>
    <source>
        <strain evidence="15 16">Cbm 6</strain>
    </source>
</reference>
<protein>
    <recommendedName>
        <fullName evidence="10">UDP-N-acetylglucosamine--N-acetylmuramyl-(pentapeptide) pyrophosphoryl-undecaprenol N-acetylglucosamine transferase</fullName>
        <ecNumber evidence="10">2.4.1.227</ecNumber>
    </recommendedName>
    <alternativeName>
        <fullName evidence="10">Undecaprenyl-PP-MurNAc-pentapeptide-UDPGlcNAc GlcNAc transferase</fullName>
    </alternativeName>
</protein>
<feature type="binding site" evidence="10">
    <location>
        <begin position="10"/>
        <end position="12"/>
    </location>
    <ligand>
        <name>UDP-N-acetyl-alpha-D-glucosamine</name>
        <dbReference type="ChEBI" id="CHEBI:57705"/>
    </ligand>
</feature>
<sequence>MKVLIAGGGTGGHLYPGIALAEEVVTRHHANQVVFVGTERGLESRVVPREGYPLELIQAQGLKGKGLMGLIKGLLALPMAFIASIRILQRHKPDVVVGVGGYASGPVVLAAALMGIPTAVQEQNALPGLTNKVLGKFVRVVFTAFEEAGAFFPARKVQLVGNPIRRKLMENFLRSRMAHEKFSLLVFGGSLGARGINQRMIDALDHLQDIKDQLHIVHQTGKNDLETVRKGYADKGFAEQAQVVEFIEDMSSAYAKAELVVCRAGATTLSELTVAKKASILIPFPFATDNHQEVNAQALVKAGAALMFRESELTGEKLASEIRRLKENPEARRQMEKKAGLLGRPEAAKELADVLVDLMVKTYGPYGRAEARGEDPNPKKPKKSNDGEKKPGGSGETQAGGSSEKQV</sequence>
<dbReference type="SUPFAM" id="SSF53756">
    <property type="entry name" value="UDP-Glycosyltransferase/glycogen phosphorylase"/>
    <property type="match status" value="1"/>
</dbReference>
<comment type="subcellular location">
    <subcellularLocation>
        <location evidence="10">Cell membrane</location>
        <topology evidence="10">Peripheral membrane protein</topology>
        <orientation evidence="10">Cytoplasmic side</orientation>
    </subcellularLocation>
</comment>
<proteinExistence type="inferred from homology"/>
<keyword evidence="2 10" id="KW-0132">Cell division</keyword>
<keyword evidence="1 10" id="KW-1003">Cell membrane</keyword>
<feature type="compositionally biased region" description="Basic and acidic residues" evidence="11">
    <location>
        <begin position="369"/>
        <end position="391"/>
    </location>
</feature>
<dbReference type="Pfam" id="PF04101">
    <property type="entry name" value="Glyco_tran_28_C"/>
    <property type="match status" value="1"/>
</dbReference>
<evidence type="ECO:0000259" key="14">
    <source>
        <dbReference type="Pfam" id="PF04101"/>
    </source>
</evidence>
<dbReference type="RefSeq" id="WP_395819323.1">
    <property type="nucleotide sequence ID" value="NZ_CP043494.1"/>
</dbReference>
<evidence type="ECO:0000256" key="12">
    <source>
        <dbReference type="SAM" id="Phobius"/>
    </source>
</evidence>
<evidence type="ECO:0000256" key="4">
    <source>
        <dbReference type="ARBA" id="ARBA00022679"/>
    </source>
</evidence>
<keyword evidence="9 10" id="KW-0961">Cell wall biogenesis/degradation</keyword>
<dbReference type="InterPro" id="IPR006009">
    <property type="entry name" value="GlcNAc_MurG"/>
</dbReference>
<dbReference type="CDD" id="cd03785">
    <property type="entry name" value="GT28_MurG"/>
    <property type="match status" value="1"/>
</dbReference>
<feature type="binding site" evidence="10">
    <location>
        <position position="165"/>
    </location>
    <ligand>
        <name>UDP-N-acetyl-alpha-D-glucosamine</name>
        <dbReference type="ChEBI" id="CHEBI:57705"/>
    </ligand>
</feature>
<evidence type="ECO:0000256" key="6">
    <source>
        <dbReference type="ARBA" id="ARBA00022984"/>
    </source>
</evidence>
<feature type="region of interest" description="Disordered" evidence="11">
    <location>
        <begin position="365"/>
        <end position="407"/>
    </location>
</feature>
<keyword evidence="12" id="KW-1133">Transmembrane helix</keyword>
<comment type="pathway">
    <text evidence="10">Cell wall biogenesis; peptidoglycan biosynthesis.</text>
</comment>
<keyword evidence="3 10" id="KW-0328">Glycosyltransferase</keyword>
<keyword evidence="7 10" id="KW-0472">Membrane</keyword>
<comment type="similarity">
    <text evidence="10">Belongs to the glycosyltransferase 28 family. MurG subfamily.</text>
</comment>
<comment type="function">
    <text evidence="10">Cell wall formation. Catalyzes the transfer of a GlcNAc subunit on undecaprenyl-pyrophosphoryl-MurNAc-pentapeptide (lipid intermediate I) to form undecaprenyl-pyrophosphoryl-MurNAc-(pentapeptide)GlcNAc (lipid intermediate II).</text>
</comment>
<keyword evidence="8 10" id="KW-0131">Cell cycle</keyword>
<keyword evidence="4 10" id="KW-0808">Transferase</keyword>
<dbReference type="PANTHER" id="PTHR21015:SF22">
    <property type="entry name" value="GLYCOSYLTRANSFERASE"/>
    <property type="match status" value="1"/>
</dbReference>
<evidence type="ECO:0000259" key="13">
    <source>
        <dbReference type="Pfam" id="PF03033"/>
    </source>
</evidence>
<accession>A0ABY9WNG1</accession>
<name>A0ABY9WNG1_9BACT</name>
<evidence type="ECO:0000256" key="3">
    <source>
        <dbReference type="ARBA" id="ARBA00022676"/>
    </source>
</evidence>
<dbReference type="NCBIfam" id="TIGR01133">
    <property type="entry name" value="murG"/>
    <property type="match status" value="1"/>
</dbReference>
<comment type="catalytic activity">
    <reaction evidence="10">
        <text>di-trans,octa-cis-undecaprenyl diphospho-N-acetyl-alpha-D-muramoyl-L-alanyl-D-glutamyl-meso-2,6-diaminopimeloyl-D-alanyl-D-alanine + UDP-N-acetyl-alpha-D-glucosamine = di-trans,octa-cis-undecaprenyl diphospho-[N-acetyl-alpha-D-glucosaminyl-(1-&gt;4)]-N-acetyl-alpha-D-muramoyl-L-alanyl-D-glutamyl-meso-2,6-diaminopimeloyl-D-alanyl-D-alanine + UDP + H(+)</text>
        <dbReference type="Rhea" id="RHEA:31227"/>
        <dbReference type="ChEBI" id="CHEBI:15378"/>
        <dbReference type="ChEBI" id="CHEBI:57705"/>
        <dbReference type="ChEBI" id="CHEBI:58223"/>
        <dbReference type="ChEBI" id="CHEBI:61387"/>
        <dbReference type="ChEBI" id="CHEBI:61388"/>
        <dbReference type="EC" id="2.4.1.227"/>
    </reaction>
</comment>
<feature type="binding site" evidence="10">
    <location>
        <position position="292"/>
    </location>
    <ligand>
        <name>UDP-N-acetyl-alpha-D-glucosamine</name>
        <dbReference type="ChEBI" id="CHEBI:57705"/>
    </ligand>
</feature>
<feature type="binding site" evidence="10">
    <location>
        <position position="124"/>
    </location>
    <ligand>
        <name>UDP-N-acetyl-alpha-D-glucosamine</name>
        <dbReference type="ChEBI" id="CHEBI:57705"/>
    </ligand>
</feature>
<keyword evidence="6 10" id="KW-0573">Peptidoglycan synthesis</keyword>
<evidence type="ECO:0000256" key="7">
    <source>
        <dbReference type="ARBA" id="ARBA00023136"/>
    </source>
</evidence>
<keyword evidence="16" id="KW-1185">Reference proteome</keyword>
<dbReference type="EMBL" id="CP043494">
    <property type="protein sequence ID" value="WNG45138.1"/>
    <property type="molecule type" value="Genomic_DNA"/>
</dbReference>
<evidence type="ECO:0000256" key="1">
    <source>
        <dbReference type="ARBA" id="ARBA00022475"/>
    </source>
</evidence>
<evidence type="ECO:0000256" key="10">
    <source>
        <dbReference type="HAMAP-Rule" id="MF_00033"/>
    </source>
</evidence>
<evidence type="ECO:0000313" key="16">
    <source>
        <dbReference type="Proteomes" id="UP001611383"/>
    </source>
</evidence>
<evidence type="ECO:0000256" key="11">
    <source>
        <dbReference type="SAM" id="MobiDB-lite"/>
    </source>
</evidence>
<evidence type="ECO:0000256" key="5">
    <source>
        <dbReference type="ARBA" id="ARBA00022960"/>
    </source>
</evidence>